<comment type="subcellular location">
    <subcellularLocation>
        <location evidence="2">Chromosome</location>
    </subcellularLocation>
    <subcellularLocation>
        <location evidence="1">Nucleus</location>
    </subcellularLocation>
</comment>
<dbReference type="PANTHER" id="PTHR46450">
    <property type="entry name" value="INACTIVE HISTONE-LYSINE N-METHYLTRANSFERASE SUVR1-RELATED"/>
    <property type="match status" value="1"/>
</dbReference>
<keyword evidence="3" id="KW-0158">Chromosome</keyword>
<accession>A0A8T1XM24</accession>
<evidence type="ECO:0000256" key="4">
    <source>
        <dbReference type="ARBA" id="ARBA00022603"/>
    </source>
</evidence>
<name>A0A8T1XM24_9BRAS</name>
<keyword evidence="9" id="KW-0156">Chromatin regulator</keyword>
<reference evidence="13 14" key="1">
    <citation type="submission" date="2020-12" db="EMBL/GenBank/DDBJ databases">
        <title>Concerted genomic and epigenomic changes stabilize Arabidopsis allopolyploids.</title>
        <authorList>
            <person name="Chen Z."/>
        </authorList>
    </citation>
    <scope>NUCLEOTIDE SEQUENCE [LARGE SCALE GENOMIC DNA]</scope>
    <source>
        <strain evidence="13">Allo738</strain>
        <tissue evidence="13">Leaf</tissue>
    </source>
</reference>
<keyword evidence="7" id="KW-0479">Metal-binding</keyword>
<evidence type="ECO:0000256" key="2">
    <source>
        <dbReference type="ARBA" id="ARBA00004286"/>
    </source>
</evidence>
<dbReference type="InterPro" id="IPR025776">
    <property type="entry name" value="SUVR4/1/2"/>
</dbReference>
<evidence type="ECO:0000256" key="11">
    <source>
        <dbReference type="SAM" id="MobiDB-lite"/>
    </source>
</evidence>
<evidence type="ECO:0000256" key="9">
    <source>
        <dbReference type="ARBA" id="ARBA00022853"/>
    </source>
</evidence>
<keyword evidence="10" id="KW-0539">Nucleus</keyword>
<protein>
    <submittedName>
        <fullName evidence="13">SET domain</fullName>
    </submittedName>
</protein>
<feature type="domain" description="SET" evidence="12">
    <location>
        <begin position="545"/>
        <end position="674"/>
    </location>
</feature>
<dbReference type="SMART" id="SM00468">
    <property type="entry name" value="PreSET"/>
    <property type="match status" value="1"/>
</dbReference>
<keyword evidence="5" id="KW-0808">Transferase</keyword>
<dbReference type="CDD" id="cd10538">
    <property type="entry name" value="SET_SETDB-like"/>
    <property type="match status" value="1"/>
</dbReference>
<evidence type="ECO:0000256" key="1">
    <source>
        <dbReference type="ARBA" id="ARBA00004123"/>
    </source>
</evidence>
<dbReference type="Pfam" id="PF10440">
    <property type="entry name" value="WIYLD"/>
    <property type="match status" value="1"/>
</dbReference>
<comment type="caution">
    <text evidence="13">The sequence shown here is derived from an EMBL/GenBank/DDBJ whole genome shotgun (WGS) entry which is preliminary data.</text>
</comment>
<evidence type="ECO:0000256" key="10">
    <source>
        <dbReference type="ARBA" id="ARBA00023242"/>
    </source>
</evidence>
<dbReference type="GO" id="GO:0005634">
    <property type="term" value="C:nucleus"/>
    <property type="evidence" value="ECO:0007669"/>
    <property type="project" value="UniProtKB-SubCell"/>
</dbReference>
<dbReference type="GO" id="GO:0008270">
    <property type="term" value="F:zinc ion binding"/>
    <property type="evidence" value="ECO:0007669"/>
    <property type="project" value="InterPro"/>
</dbReference>
<sequence length="712" mass="78991">MAPNPHIKKAFMAMKALGIKDAQVKPVLKNLLTLYDKNWELIAEDNYRVLADAIFESEEAQALQESNGKKADEAKEDEGCSTEVDRGKKKLHESIEEDDDTLAESDRPLKRLRRRGEGGSALTSPSLGSPTLEEPSTYDEENAPILLPYHSVPTENDHDPGELIIPKVEPITNMPLTSIHPDSVERENSSVPMLEMEKTNGHVEEGAGETVSTADGNTNDLPPTSVGRFSEHKLAATIEEPSALELASSASGEVKINLSFAPATGGSNLYLPSMEELRRAMEEKCLRSYKILDPNFSVLGFMNDICSCYMDLATKGKDTANQLPKNLPFVTANIDALKKSAARMAFTSQGSNDHMRGVENAAVDDSMGLVVVPECQLSADEWRLISSFGDITLGKETVEIPWVNEVNDKVPPVFRYIAQSLVYQDAAVKFSLGNIRDDQCCSSCCGDCLAPSMACSCATAFNGFAYTVDGLLQNDFLEQCISEARDPRKHMVQYCKECPLEKAKKEVILQPCKGHLKRKTIKECWSKCGCMKKCGNRVVQQGIHNKLQVFFTPNGRGWGLKTLEKLPKGAFVCEFAGEILTLPELFQRSFEMLTSPVLLDAYWGSEDISGDDKALCFDGTHYGNISRFINHRCLDANLIEIPVHVETTDLHYYHLAFFTTREIDALEELTWDYGVPFNQDVFPTSPFHCQCGSEFCRVTKQISKGKNVKKRA</sequence>
<evidence type="ECO:0000256" key="3">
    <source>
        <dbReference type="ARBA" id="ARBA00022454"/>
    </source>
</evidence>
<dbReference type="SMART" id="SM00317">
    <property type="entry name" value="SET"/>
    <property type="match status" value="1"/>
</dbReference>
<evidence type="ECO:0000313" key="13">
    <source>
        <dbReference type="EMBL" id="KAG7532830.1"/>
    </source>
</evidence>
<dbReference type="GO" id="GO:0005694">
    <property type="term" value="C:chromosome"/>
    <property type="evidence" value="ECO:0007669"/>
    <property type="project" value="UniProtKB-SubCell"/>
</dbReference>
<dbReference type="Pfam" id="PF00856">
    <property type="entry name" value="SET"/>
    <property type="match status" value="1"/>
</dbReference>
<evidence type="ECO:0000256" key="7">
    <source>
        <dbReference type="ARBA" id="ARBA00022723"/>
    </source>
</evidence>
<evidence type="ECO:0000313" key="14">
    <source>
        <dbReference type="Proteomes" id="UP000694240"/>
    </source>
</evidence>
<dbReference type="Proteomes" id="UP000694240">
    <property type="component" value="Chromosome 13"/>
</dbReference>
<dbReference type="InterPro" id="IPR018848">
    <property type="entry name" value="WIYLD_domain"/>
</dbReference>
<gene>
    <name evidence="13" type="ORF">ISN45_Aa08g004820</name>
</gene>
<dbReference type="GO" id="GO:0032259">
    <property type="term" value="P:methylation"/>
    <property type="evidence" value="ECO:0007669"/>
    <property type="project" value="UniProtKB-KW"/>
</dbReference>
<dbReference type="PROSITE" id="PS50280">
    <property type="entry name" value="SET"/>
    <property type="match status" value="1"/>
</dbReference>
<evidence type="ECO:0000256" key="6">
    <source>
        <dbReference type="ARBA" id="ARBA00022691"/>
    </source>
</evidence>
<evidence type="ECO:0000256" key="5">
    <source>
        <dbReference type="ARBA" id="ARBA00022679"/>
    </source>
</evidence>
<dbReference type="AlphaFoldDB" id="A0A8T1XM24"/>
<evidence type="ECO:0000259" key="12">
    <source>
        <dbReference type="PROSITE" id="PS50280"/>
    </source>
</evidence>
<dbReference type="EMBL" id="JAEFBK010000013">
    <property type="protein sequence ID" value="KAG7532830.1"/>
    <property type="molecule type" value="Genomic_DNA"/>
</dbReference>
<dbReference type="FunFam" id="2.170.270.10:FF:000046">
    <property type="entry name" value="SET-domain containing protein lysine methyltransferase family protein"/>
    <property type="match status" value="1"/>
</dbReference>
<keyword evidence="14" id="KW-1185">Reference proteome</keyword>
<organism evidence="13 14">
    <name type="scientific">Arabidopsis thaliana x Arabidopsis arenosa</name>
    <dbReference type="NCBI Taxonomy" id="1240361"/>
    <lineage>
        <taxon>Eukaryota</taxon>
        <taxon>Viridiplantae</taxon>
        <taxon>Streptophyta</taxon>
        <taxon>Embryophyta</taxon>
        <taxon>Tracheophyta</taxon>
        <taxon>Spermatophyta</taxon>
        <taxon>Magnoliopsida</taxon>
        <taxon>eudicotyledons</taxon>
        <taxon>Gunneridae</taxon>
        <taxon>Pentapetalae</taxon>
        <taxon>rosids</taxon>
        <taxon>malvids</taxon>
        <taxon>Brassicales</taxon>
        <taxon>Brassicaceae</taxon>
        <taxon>Camelineae</taxon>
        <taxon>Arabidopsis</taxon>
    </lineage>
</organism>
<dbReference type="InterPro" id="IPR001214">
    <property type="entry name" value="SET_dom"/>
</dbReference>
<evidence type="ECO:0000256" key="8">
    <source>
        <dbReference type="ARBA" id="ARBA00022833"/>
    </source>
</evidence>
<dbReference type="GO" id="GO:0042054">
    <property type="term" value="F:histone methyltransferase activity"/>
    <property type="evidence" value="ECO:0007669"/>
    <property type="project" value="InterPro"/>
</dbReference>
<feature type="region of interest" description="Disordered" evidence="11">
    <location>
        <begin position="64"/>
        <end position="137"/>
    </location>
</feature>
<keyword evidence="6" id="KW-0949">S-adenosyl-L-methionine</keyword>
<dbReference type="PANTHER" id="PTHR46450:SF1">
    <property type="entry name" value="INACTIVE HISTONE-LYSINE N-METHYLTRANSFERASE SUVR1-RELATED"/>
    <property type="match status" value="1"/>
</dbReference>
<dbReference type="InterPro" id="IPR007728">
    <property type="entry name" value="Pre-SET_dom"/>
</dbReference>
<keyword evidence="4" id="KW-0489">Methyltransferase</keyword>
<proteinExistence type="predicted"/>
<keyword evidence="8" id="KW-0862">Zinc</keyword>
<dbReference type="PROSITE" id="PS51580">
    <property type="entry name" value="SAM_MT43_3"/>
    <property type="match status" value="1"/>
</dbReference>